<reference evidence="2 3" key="1">
    <citation type="submission" date="2018-07" db="EMBL/GenBank/DDBJ databases">
        <title>Anaerosacharophilus polymeroproducens gen. nov. sp. nov., an anaerobic bacterium isolated from salt field.</title>
        <authorList>
            <person name="Kim W."/>
            <person name="Yang S.-H."/>
            <person name="Oh J."/>
            <person name="Lee J.-H."/>
            <person name="Kwon K.K."/>
        </authorList>
    </citation>
    <scope>NUCLEOTIDE SEQUENCE [LARGE SCALE GENOMIC DNA]</scope>
    <source>
        <strain evidence="2 3">MCWD5</strain>
    </source>
</reference>
<dbReference type="CDD" id="cd00077">
    <property type="entry name" value="HDc"/>
    <property type="match status" value="1"/>
</dbReference>
<gene>
    <name evidence="2" type="ORF">DWV06_07290</name>
</gene>
<dbReference type="InterPro" id="IPR006674">
    <property type="entry name" value="HD_domain"/>
</dbReference>
<dbReference type="OrthoDB" id="1669667at2"/>
<accession>A0A371AWC5</accession>
<proteinExistence type="predicted"/>
<dbReference type="Pfam" id="PF01966">
    <property type="entry name" value="HD"/>
    <property type="match status" value="1"/>
</dbReference>
<dbReference type="EMBL" id="QRCT01000018">
    <property type="protein sequence ID" value="RDU23878.1"/>
    <property type="molecule type" value="Genomic_DNA"/>
</dbReference>
<dbReference type="SUPFAM" id="SSF109604">
    <property type="entry name" value="HD-domain/PDEase-like"/>
    <property type="match status" value="1"/>
</dbReference>
<evidence type="ECO:0000313" key="2">
    <source>
        <dbReference type="EMBL" id="RDU23878.1"/>
    </source>
</evidence>
<keyword evidence="3" id="KW-1185">Reference proteome</keyword>
<evidence type="ECO:0000313" key="3">
    <source>
        <dbReference type="Proteomes" id="UP000255036"/>
    </source>
</evidence>
<comment type="caution">
    <text evidence="2">The sequence shown here is derived from an EMBL/GenBank/DDBJ whole genome shotgun (WGS) entry which is preliminary data.</text>
</comment>
<dbReference type="AlphaFoldDB" id="A0A371AWC5"/>
<dbReference type="InterPro" id="IPR003607">
    <property type="entry name" value="HD/PDEase_dom"/>
</dbReference>
<feature type="domain" description="HD" evidence="1">
    <location>
        <begin position="33"/>
        <end position="137"/>
    </location>
</feature>
<dbReference type="PROSITE" id="PS51831">
    <property type="entry name" value="HD"/>
    <property type="match status" value="1"/>
</dbReference>
<dbReference type="SMART" id="SM00471">
    <property type="entry name" value="HDc"/>
    <property type="match status" value="1"/>
</dbReference>
<sequence>MERVNFIYQHPVFIECCEQIEKWEENRIFCSHNREHFLDVARVAMILNLEENYGIESYIIYGAALLHDIGRHLQYEKGIPHEQASAEIALDILNDCGYSKEDRDRIIEAILFHRNNDIKDEKNLKGLLYRADKASRCCFWCKAKEECNWKNDKKNRRLMR</sequence>
<organism evidence="2 3">
    <name type="scientific">Anaerosacchariphilus polymeriproducens</name>
    <dbReference type="NCBI Taxonomy" id="1812858"/>
    <lineage>
        <taxon>Bacteria</taxon>
        <taxon>Bacillati</taxon>
        <taxon>Bacillota</taxon>
        <taxon>Clostridia</taxon>
        <taxon>Lachnospirales</taxon>
        <taxon>Lachnospiraceae</taxon>
        <taxon>Anaerosacchariphilus</taxon>
    </lineage>
</organism>
<protein>
    <submittedName>
        <fullName evidence="2">HD domain-containing protein</fullName>
    </submittedName>
</protein>
<dbReference type="RefSeq" id="WP_115481532.1">
    <property type="nucleotide sequence ID" value="NZ_QRCT01000018.1"/>
</dbReference>
<evidence type="ECO:0000259" key="1">
    <source>
        <dbReference type="PROSITE" id="PS51831"/>
    </source>
</evidence>
<name>A0A371AWC5_9FIRM</name>
<dbReference type="Gene3D" id="1.10.3210.10">
    <property type="entry name" value="Hypothetical protein af1432"/>
    <property type="match status" value="1"/>
</dbReference>
<dbReference type="Proteomes" id="UP000255036">
    <property type="component" value="Unassembled WGS sequence"/>
</dbReference>